<reference evidence="3" key="1">
    <citation type="journal article" date="2021" name="PeerJ">
        <title>Extensive microbial diversity within the chicken gut microbiome revealed by metagenomics and culture.</title>
        <authorList>
            <person name="Gilroy R."/>
            <person name="Ravi A."/>
            <person name="Getino M."/>
            <person name="Pursley I."/>
            <person name="Horton D.L."/>
            <person name="Alikhan N.F."/>
            <person name="Baker D."/>
            <person name="Gharbi K."/>
            <person name="Hall N."/>
            <person name="Watson M."/>
            <person name="Adriaenssens E.M."/>
            <person name="Foster-Nyarko E."/>
            <person name="Jarju S."/>
            <person name="Secka A."/>
            <person name="Antonio M."/>
            <person name="Oren A."/>
            <person name="Chaudhuri R.R."/>
            <person name="La Ragione R."/>
            <person name="Hildebrand F."/>
            <person name="Pallen M.J."/>
        </authorList>
    </citation>
    <scope>NUCLEOTIDE SEQUENCE</scope>
    <source>
        <strain evidence="3">ChiBcec15-3976</strain>
    </source>
</reference>
<dbReference type="InterPro" id="IPR014721">
    <property type="entry name" value="Ribsml_uS5_D2-typ_fold_subgr"/>
</dbReference>
<dbReference type="InterPro" id="IPR025943">
    <property type="entry name" value="Sigma_54_int_dom_ATP-bd_2"/>
</dbReference>
<dbReference type="CDD" id="cd00009">
    <property type="entry name" value="AAA"/>
    <property type="match status" value="1"/>
</dbReference>
<dbReference type="InterPro" id="IPR025158">
    <property type="entry name" value="Mg_chelat-rel_C"/>
</dbReference>
<dbReference type="NCBIfam" id="TIGR00368">
    <property type="entry name" value="YifB family Mg chelatase-like AAA ATPase"/>
    <property type="match status" value="1"/>
</dbReference>
<accession>A0A9D2U6H0</accession>
<dbReference type="GO" id="GO:0005524">
    <property type="term" value="F:ATP binding"/>
    <property type="evidence" value="ECO:0007669"/>
    <property type="project" value="InterPro"/>
</dbReference>
<comment type="caution">
    <text evidence="3">The sequence shown here is derived from an EMBL/GenBank/DDBJ whole genome shotgun (WGS) entry which is preliminary data.</text>
</comment>
<evidence type="ECO:0000313" key="3">
    <source>
        <dbReference type="EMBL" id="HJD41507.1"/>
    </source>
</evidence>
<evidence type="ECO:0000256" key="1">
    <source>
        <dbReference type="ARBA" id="ARBA00006354"/>
    </source>
</evidence>
<feature type="domain" description="AAA+ ATPase" evidence="2">
    <location>
        <begin position="217"/>
        <end position="399"/>
    </location>
</feature>
<dbReference type="SUPFAM" id="SSF52540">
    <property type="entry name" value="P-loop containing nucleoside triphosphate hydrolases"/>
    <property type="match status" value="1"/>
</dbReference>
<dbReference type="PANTHER" id="PTHR32039:SF7">
    <property type="entry name" value="COMPETENCE PROTEIN COMM"/>
    <property type="match status" value="1"/>
</dbReference>
<evidence type="ECO:0000259" key="2">
    <source>
        <dbReference type="SMART" id="SM00382"/>
    </source>
</evidence>
<dbReference type="InterPro" id="IPR045006">
    <property type="entry name" value="CHLI-like"/>
</dbReference>
<dbReference type="InterPro" id="IPR020568">
    <property type="entry name" value="Ribosomal_Su5_D2-typ_SF"/>
</dbReference>
<dbReference type="InterPro" id="IPR000523">
    <property type="entry name" value="Mg_chelatse_chII-like_cat_dom"/>
</dbReference>
<dbReference type="SUPFAM" id="SSF54211">
    <property type="entry name" value="Ribosomal protein S5 domain 2-like"/>
    <property type="match status" value="1"/>
</dbReference>
<dbReference type="Proteomes" id="UP000823909">
    <property type="component" value="Unassembled WGS sequence"/>
</dbReference>
<protein>
    <submittedName>
        <fullName evidence="3">YifB family Mg chelatase-like AAA ATPase</fullName>
    </submittedName>
</protein>
<name>A0A9D2U6H0_9FIRM</name>
<dbReference type="Gene3D" id="3.40.50.300">
    <property type="entry name" value="P-loop containing nucleotide triphosphate hydrolases"/>
    <property type="match status" value="1"/>
</dbReference>
<evidence type="ECO:0000313" key="4">
    <source>
        <dbReference type="Proteomes" id="UP000823909"/>
    </source>
</evidence>
<dbReference type="Pfam" id="PF13541">
    <property type="entry name" value="ChlI"/>
    <property type="match status" value="1"/>
</dbReference>
<proteinExistence type="inferred from homology"/>
<sequence>MSFSTILSAAVDGLQAELIRVEADVSNGLPVFHMVGYLSSEVREAGERVRTAVRNSGYEYPPKRTVVNLSPATVRKRGASFDLPIAAAVLAALGQIPAGSAKDCLMIGELGLNGSVGKVPGILPMVMEAARRGIRRCIVPEENAGEGRLVKGVEIIGVSSLKEAALLLQGKPCAKRRKAGKEKEREEERTLEGRIPDFAELQGQENVRRAAEIAVAGGHNLLMIGPPGSGKSMTARCMAGILPPPDEEESLEITRIYSVLGLVDPESPLIRKRPFREVHHTATRAALIGGGTVPQPGEISLAHGGILFLDELPEFNRSVLEVLRQPLENREIRLSRTHGTYRFPADFMLVAAMNPCPCGNYPDLSKCRCTPSQIQMYLDRISRPFLDRIDLCVEAPRVGFGSLTGTARQESSEEIRNRVVRVREIQKRRYEKEGIRNNAALRTEDLKRYCVLGNKEKKLMERAFSHMELTARGYHRILRTARTIADLDGEERIRENHLREALSLRMIDEKYWRR</sequence>
<organism evidence="3 4">
    <name type="scientific">Candidatus Mediterraneibacter quadrami</name>
    <dbReference type="NCBI Taxonomy" id="2838684"/>
    <lineage>
        <taxon>Bacteria</taxon>
        <taxon>Bacillati</taxon>
        <taxon>Bacillota</taxon>
        <taxon>Clostridia</taxon>
        <taxon>Lachnospirales</taxon>
        <taxon>Lachnospiraceae</taxon>
        <taxon>Mediterraneibacter</taxon>
    </lineage>
</organism>
<dbReference type="InterPro" id="IPR004482">
    <property type="entry name" value="Mg_chelat-rel"/>
</dbReference>
<dbReference type="SMART" id="SM00382">
    <property type="entry name" value="AAA"/>
    <property type="match status" value="1"/>
</dbReference>
<dbReference type="PANTHER" id="PTHR32039">
    <property type="entry name" value="MAGNESIUM-CHELATASE SUBUNIT CHLI"/>
    <property type="match status" value="1"/>
</dbReference>
<dbReference type="EMBL" id="DWUU01000007">
    <property type="protein sequence ID" value="HJD41507.1"/>
    <property type="molecule type" value="Genomic_DNA"/>
</dbReference>
<reference evidence="3" key="2">
    <citation type="submission" date="2021-04" db="EMBL/GenBank/DDBJ databases">
        <authorList>
            <person name="Gilroy R."/>
        </authorList>
    </citation>
    <scope>NUCLEOTIDE SEQUENCE</scope>
    <source>
        <strain evidence="3">ChiBcec15-3976</strain>
    </source>
</reference>
<dbReference type="Pfam" id="PF01078">
    <property type="entry name" value="Mg_chelatase"/>
    <property type="match status" value="1"/>
</dbReference>
<comment type="similarity">
    <text evidence="1">Belongs to the Mg-chelatase subunits D/I family. ComM subfamily.</text>
</comment>
<dbReference type="Pfam" id="PF13335">
    <property type="entry name" value="Mg_chelatase_C"/>
    <property type="match status" value="1"/>
</dbReference>
<gene>
    <name evidence="3" type="ORF">H9910_00640</name>
</gene>
<dbReference type="InterPro" id="IPR027417">
    <property type="entry name" value="P-loop_NTPase"/>
</dbReference>
<dbReference type="PROSITE" id="PS00676">
    <property type="entry name" value="SIGMA54_INTERACT_2"/>
    <property type="match status" value="1"/>
</dbReference>
<dbReference type="Gene3D" id="3.30.230.10">
    <property type="match status" value="1"/>
</dbReference>
<dbReference type="InterPro" id="IPR003593">
    <property type="entry name" value="AAA+_ATPase"/>
</dbReference>
<dbReference type="AlphaFoldDB" id="A0A9D2U6H0"/>